<name>Q1Q603_KUEST</name>
<protein>
    <submittedName>
        <fullName evidence="1">Uncharacterized protein</fullName>
    </submittedName>
</protein>
<reference evidence="1" key="1">
    <citation type="journal article" date="2006" name="Nature">
        <title>Deciphering the evolution and metabolism of an anammox bacterium from a community genome.</title>
        <authorList>
            <person name="Strous M."/>
            <person name="Pelletier E."/>
            <person name="Mangenot S."/>
            <person name="Rattei T."/>
            <person name="Lehner A."/>
            <person name="Taylor M.W."/>
            <person name="Horn M."/>
            <person name="Daims H."/>
            <person name="Bartol-Mavel D."/>
            <person name="Wincker P."/>
            <person name="Barbe V."/>
            <person name="Fonknechten N."/>
            <person name="Vallenet D."/>
            <person name="Segurens B."/>
            <person name="Schenowitz-Truong C."/>
            <person name="Medigue C."/>
            <person name="Collingro A."/>
            <person name="Snel B."/>
            <person name="Dutilh B.E."/>
            <person name="OpDenCamp H.J.M."/>
            <person name="vanDerDrift C."/>
            <person name="Cirpus I."/>
            <person name="vanDePas-Schoonen K.T."/>
            <person name="Harhangi H.R."/>
            <person name="vanNiftrik L."/>
            <person name="Schmid M."/>
            <person name="Keltjens J."/>
            <person name="vanDeVossenberg J."/>
            <person name="Kartal B."/>
            <person name="Meier H."/>
            <person name="Frishman D."/>
            <person name="Huynen M.A."/>
            <person name="Mewes H."/>
            <person name="Weissenbach J."/>
            <person name="Jetten M.S.M."/>
            <person name="Wagner M."/>
            <person name="LePaslier D."/>
        </authorList>
    </citation>
    <scope>NUCLEOTIDE SEQUENCE</scope>
</reference>
<gene>
    <name evidence="1" type="ORF">kuste2264</name>
</gene>
<accession>Q1Q603</accession>
<dbReference type="EMBL" id="CT573071">
    <property type="protein sequence ID" value="CAJ73009.1"/>
    <property type="molecule type" value="Genomic_DNA"/>
</dbReference>
<sequence>MTFGNLNIFVETHCMRLETAGCKVVLFLHRVPFTQYWVHSRLFVSVHGVGAKQP</sequence>
<organism evidence="1">
    <name type="scientific">Kuenenia stuttgartiensis</name>
    <dbReference type="NCBI Taxonomy" id="174633"/>
    <lineage>
        <taxon>Bacteria</taxon>
        <taxon>Pseudomonadati</taxon>
        <taxon>Planctomycetota</taxon>
        <taxon>Candidatus Brocadiia</taxon>
        <taxon>Candidatus Brocadiales</taxon>
        <taxon>Candidatus Brocadiaceae</taxon>
        <taxon>Candidatus Kuenenia</taxon>
    </lineage>
</organism>
<proteinExistence type="predicted"/>
<evidence type="ECO:0000313" key="1">
    <source>
        <dbReference type="EMBL" id="CAJ73009.1"/>
    </source>
</evidence>
<dbReference type="AlphaFoldDB" id="Q1Q603"/>
<reference evidence="1" key="2">
    <citation type="submission" date="2006-01" db="EMBL/GenBank/DDBJ databases">
        <authorList>
            <person name="Genoscope"/>
        </authorList>
    </citation>
    <scope>NUCLEOTIDE SEQUENCE</scope>
</reference>